<name>A0ABU9AS22_9BACT</name>
<reference evidence="1 2" key="1">
    <citation type="submission" date="2024-04" db="EMBL/GenBank/DDBJ databases">
        <title>Luteolibacter sp. isolated from soil.</title>
        <authorList>
            <person name="An J."/>
        </authorList>
    </citation>
    <scope>NUCLEOTIDE SEQUENCE [LARGE SCALE GENOMIC DNA]</scope>
    <source>
        <strain evidence="1 2">Y139</strain>
    </source>
</reference>
<gene>
    <name evidence="1" type="ORF">WKV53_08405</name>
</gene>
<evidence type="ECO:0000313" key="1">
    <source>
        <dbReference type="EMBL" id="MEK7950514.1"/>
    </source>
</evidence>
<proteinExistence type="predicted"/>
<sequence length="195" mass="22244">MLVEETFHALFQIPEADIRKDVSRARSDTRSVHEEQIRLRDASKDAKDIPALARSFHLRLCVAAAIYERMPDERGLSFLALACEHVADDATQIHFNKHLAHLDEDDDPKHDDTLYRIHDTVLSTMLERYGVLDVGKLFETDRKEFDILCEIGRHAMGPETLSNPSSERYILQEHGEKGLARIRARVAELRNSASA</sequence>
<accession>A0ABU9AS22</accession>
<evidence type="ECO:0000313" key="2">
    <source>
        <dbReference type="Proteomes" id="UP001371305"/>
    </source>
</evidence>
<comment type="caution">
    <text evidence="1">The sequence shown here is derived from an EMBL/GenBank/DDBJ whole genome shotgun (WGS) entry which is preliminary data.</text>
</comment>
<protein>
    <submittedName>
        <fullName evidence="1">Uncharacterized protein</fullName>
    </submittedName>
</protein>
<dbReference type="Proteomes" id="UP001371305">
    <property type="component" value="Unassembled WGS sequence"/>
</dbReference>
<keyword evidence="2" id="KW-1185">Reference proteome</keyword>
<dbReference type="RefSeq" id="WP_341404123.1">
    <property type="nucleotide sequence ID" value="NZ_JBBUKT010000003.1"/>
</dbReference>
<dbReference type="EMBL" id="JBBUKT010000003">
    <property type="protein sequence ID" value="MEK7950514.1"/>
    <property type="molecule type" value="Genomic_DNA"/>
</dbReference>
<organism evidence="1 2">
    <name type="scientific">Luteolibacter soli</name>
    <dbReference type="NCBI Taxonomy" id="3135280"/>
    <lineage>
        <taxon>Bacteria</taxon>
        <taxon>Pseudomonadati</taxon>
        <taxon>Verrucomicrobiota</taxon>
        <taxon>Verrucomicrobiia</taxon>
        <taxon>Verrucomicrobiales</taxon>
        <taxon>Verrucomicrobiaceae</taxon>
        <taxon>Luteolibacter</taxon>
    </lineage>
</organism>